<name>A0A1H3M4P4_9BACT</name>
<reference evidence="3 4" key="1">
    <citation type="submission" date="2016-10" db="EMBL/GenBank/DDBJ databases">
        <authorList>
            <person name="Varghese N."/>
            <person name="Submissions S."/>
        </authorList>
    </citation>
    <scope>NUCLEOTIDE SEQUENCE [LARGE SCALE GENOMIC DNA]</scope>
    <source>
        <strain evidence="3 4">DSM 17997</strain>
    </source>
</reference>
<evidence type="ECO:0000256" key="1">
    <source>
        <dbReference type="SAM" id="SignalP"/>
    </source>
</evidence>
<proteinExistence type="predicted"/>
<dbReference type="NCBIfam" id="TIGR04183">
    <property type="entry name" value="Por_Secre_tail"/>
    <property type="match status" value="1"/>
</dbReference>
<feature type="signal peptide" evidence="1">
    <location>
        <begin position="1"/>
        <end position="18"/>
    </location>
</feature>
<dbReference type="RefSeq" id="WP_019596757.1">
    <property type="nucleotide sequence ID" value="NZ_FNQC01000002.1"/>
</dbReference>
<feature type="chain" id="PRO_5045232572" evidence="1">
    <location>
        <begin position="19"/>
        <end position="706"/>
    </location>
</feature>
<dbReference type="InterPro" id="IPR028994">
    <property type="entry name" value="Integrin_alpha_N"/>
</dbReference>
<keyword evidence="4" id="KW-1185">Reference proteome</keyword>
<feature type="domain" description="Secretion system C-terminal sorting" evidence="2">
    <location>
        <begin position="633"/>
        <end position="704"/>
    </location>
</feature>
<dbReference type="InterPro" id="IPR026444">
    <property type="entry name" value="Secre_tail"/>
</dbReference>
<accession>A0A1H3M4P4</accession>
<dbReference type="Pfam" id="PF18962">
    <property type="entry name" value="Por_Secre_tail"/>
    <property type="match status" value="1"/>
</dbReference>
<evidence type="ECO:0000313" key="3">
    <source>
        <dbReference type="EMBL" id="SDY71573.1"/>
    </source>
</evidence>
<sequence length="706" mass="78823">MKHFLVLIFLILPTFAFSQTAFELDQQVKVTVAEKSLLMPFAGGINASQFQEMDVDNDGVEELIAWDINTRRVSVFKIVEDEITFLPEMSYYFPSDVNGFLVLADFDGDGKKDLFTSSTLGIKAYRNSTPTNGKFPVWELAQNFLRLDNGSNLQANNLDIPIIMDLDGDGDLDIATFNFASGDFLEFYLNTSVERKGVADIDGFAFPETRWGKFEFCGCGSFSFGITCSGLPISRAMDFPENQRIQHSGGHSILYSDFDGDGIRDLLMGQDQCNTLYFLVNKGTNAQPLFDEFSTELPGLGPLPEFPIFHTSYLFQNQLLISSNSSAVAAQYQTDFANSIYQFSLGENTSLISTAFLQKEMLDMGENSRPFFRGNSSNGEMIVTANSLKNGKIVGKASLFKVENENWSLQESDYLGLSNLGLTDLQYQEFVNSKNQNTSWFAGTDTLNFALVKKLFVINKENLAESKEVTIPVTGIRPMDHFEFFSYQKKDYLLLAKQTGELVLFDVDFAPDITIRLNQRDFLGFSDNPASRNLNVHLISGALPSLYVVDQRGVLAYLENFMNSNVRESISLRLLDNQTGQSRLSRNSWIAHIPKPFGENFDLVIGNNGAGLQYLKSISSEQIPSENDFLVKVFPNPSTGPFKIISSQVTNARLITSIGQVIWENGEIKANIEMEIDASILSPGLYILQLVNEKGQSVSKKIIIKD</sequence>
<protein>
    <submittedName>
        <fullName evidence="3">Por secretion system C-terminal sorting domain-containing protein</fullName>
    </submittedName>
</protein>
<gene>
    <name evidence="3" type="ORF">SAMN05444412_102343</name>
</gene>
<organism evidence="3 4">
    <name type="scientific">Rhodonellum ikkaensis</name>
    <dbReference type="NCBI Taxonomy" id="336829"/>
    <lineage>
        <taxon>Bacteria</taxon>
        <taxon>Pseudomonadati</taxon>
        <taxon>Bacteroidota</taxon>
        <taxon>Cytophagia</taxon>
        <taxon>Cytophagales</taxon>
        <taxon>Cytophagaceae</taxon>
        <taxon>Rhodonellum</taxon>
    </lineage>
</organism>
<comment type="caution">
    <text evidence="3">The sequence shown here is derived from an EMBL/GenBank/DDBJ whole genome shotgun (WGS) entry which is preliminary data.</text>
</comment>
<dbReference type="EMBL" id="FNQC01000002">
    <property type="protein sequence ID" value="SDY71573.1"/>
    <property type="molecule type" value="Genomic_DNA"/>
</dbReference>
<evidence type="ECO:0000259" key="2">
    <source>
        <dbReference type="Pfam" id="PF18962"/>
    </source>
</evidence>
<keyword evidence="1" id="KW-0732">Signal</keyword>
<dbReference type="SUPFAM" id="SSF69318">
    <property type="entry name" value="Integrin alpha N-terminal domain"/>
    <property type="match status" value="1"/>
</dbReference>
<evidence type="ECO:0000313" key="4">
    <source>
        <dbReference type="Proteomes" id="UP000199663"/>
    </source>
</evidence>
<dbReference type="Proteomes" id="UP000199663">
    <property type="component" value="Unassembled WGS sequence"/>
</dbReference>